<protein>
    <submittedName>
        <fullName evidence="1">Adenylate cyclase</fullName>
    </submittedName>
</protein>
<feature type="non-terminal residue" evidence="1">
    <location>
        <position position="43"/>
    </location>
</feature>
<reference evidence="1" key="1">
    <citation type="submission" date="2017-08" db="EMBL/GenBank/DDBJ databases">
        <title>Microbulbifer marisrubri sp. nov., a halophilic alphaproteobacterium isolated from marine sediment of the Yellow Sea, China.</title>
        <authorList>
            <person name="Zhang G."/>
            <person name="Xiong Q."/>
        </authorList>
    </citation>
    <scope>NUCLEOTIDE SEQUENCE [LARGE SCALE GENOMIC DNA]</scope>
    <source>
        <strain evidence="1">WRN-8</strain>
    </source>
</reference>
<keyword evidence="2" id="KW-1185">Reference proteome</keyword>
<comment type="caution">
    <text evidence="1">The sequence shown here is derived from an EMBL/GenBank/DDBJ whole genome shotgun (WGS) entry which is preliminary data.</text>
</comment>
<evidence type="ECO:0000313" key="2">
    <source>
        <dbReference type="Proteomes" id="UP000218427"/>
    </source>
</evidence>
<accession>A0ABX4HVT4</accession>
<name>A0ABX4HVT4_9GAMM</name>
<dbReference type="EMBL" id="LRFG02000023">
    <property type="protein sequence ID" value="PCO04041.1"/>
    <property type="molecule type" value="Genomic_DNA"/>
</dbReference>
<proteinExistence type="predicted"/>
<evidence type="ECO:0000313" key="1">
    <source>
        <dbReference type="EMBL" id="PCO04041.1"/>
    </source>
</evidence>
<gene>
    <name evidence="1" type="ORF">AWR36_015990</name>
</gene>
<dbReference type="Proteomes" id="UP000218427">
    <property type="component" value="Unassembled WGS sequence"/>
</dbReference>
<organism evidence="1 2">
    <name type="scientific">Microbulbifer flavimaris</name>
    <dbReference type="NCBI Taxonomy" id="1781068"/>
    <lineage>
        <taxon>Bacteria</taxon>
        <taxon>Pseudomonadati</taxon>
        <taxon>Pseudomonadota</taxon>
        <taxon>Gammaproteobacteria</taxon>
        <taxon>Cellvibrionales</taxon>
        <taxon>Microbulbiferaceae</taxon>
        <taxon>Microbulbifer</taxon>
    </lineage>
</organism>
<sequence length="43" mass="4787">MTEPSSERRLAAVVSADVAGYARLMGRDEEGTLEALRSHRREL</sequence>